<dbReference type="GO" id="GO:0004930">
    <property type="term" value="F:G protein-coupled receptor activity"/>
    <property type="evidence" value="ECO:0007669"/>
    <property type="project" value="UniProtKB-KW"/>
</dbReference>
<dbReference type="Pfam" id="PF01094">
    <property type="entry name" value="ANF_receptor"/>
    <property type="match status" value="1"/>
</dbReference>
<dbReference type="InterPro" id="IPR011500">
    <property type="entry name" value="GPCR_3_9-Cys_dom"/>
</dbReference>
<evidence type="ECO:0000256" key="3">
    <source>
        <dbReference type="ARBA" id="ARBA00022475"/>
    </source>
</evidence>
<evidence type="ECO:0000256" key="7">
    <source>
        <dbReference type="ARBA" id="ARBA00023040"/>
    </source>
</evidence>
<dbReference type="Pfam" id="PF07562">
    <property type="entry name" value="NCD3G"/>
    <property type="match status" value="1"/>
</dbReference>
<keyword evidence="4 12" id="KW-0812">Transmembrane</keyword>
<feature type="transmembrane region" description="Helical" evidence="12">
    <location>
        <begin position="456"/>
        <end position="479"/>
    </location>
</feature>
<dbReference type="InterPro" id="IPR000068">
    <property type="entry name" value="GPCR_3_Ca_sens_rcpt-rel"/>
</dbReference>
<dbReference type="PROSITE" id="PS00981">
    <property type="entry name" value="G_PROTEIN_RECEP_F3_3"/>
    <property type="match status" value="1"/>
</dbReference>
<keyword evidence="8 12" id="KW-0472">Membrane</keyword>
<dbReference type="InterPro" id="IPR000337">
    <property type="entry name" value="GPCR_3"/>
</dbReference>
<evidence type="ECO:0000256" key="4">
    <source>
        <dbReference type="ARBA" id="ARBA00022692"/>
    </source>
</evidence>
<keyword evidence="14" id="KW-1185">Reference proteome</keyword>
<keyword evidence="10" id="KW-0325">Glycoprotein</keyword>
<accession>A0A9F5IY66</accession>
<dbReference type="KEGG" id="pbi:112541287"/>
<dbReference type="FunFam" id="3.40.50.2300:FF:000024">
    <property type="entry name" value="Vomeronasal 2, receptor 73"/>
    <property type="match status" value="1"/>
</dbReference>
<dbReference type="RefSeq" id="XP_025025843.1">
    <property type="nucleotide sequence ID" value="XM_025170075.1"/>
</dbReference>
<comment type="subcellular location">
    <subcellularLocation>
        <location evidence="1">Cell membrane</location>
        <topology evidence="1">Multi-pass membrane protein</topology>
    </subcellularLocation>
</comment>
<evidence type="ECO:0000256" key="5">
    <source>
        <dbReference type="ARBA" id="ARBA00022729"/>
    </source>
</evidence>
<keyword evidence="11" id="KW-0807">Transducer</keyword>
<proteinExistence type="inferred from homology"/>
<feature type="transmembrane region" description="Helical" evidence="12">
    <location>
        <begin position="536"/>
        <end position="558"/>
    </location>
</feature>
<evidence type="ECO:0000256" key="8">
    <source>
        <dbReference type="ARBA" id="ARBA00023136"/>
    </source>
</evidence>
<evidence type="ECO:0000259" key="13">
    <source>
        <dbReference type="PROSITE" id="PS50259"/>
    </source>
</evidence>
<feature type="domain" description="G-protein coupled receptors family 3 profile" evidence="13">
    <location>
        <begin position="421"/>
        <end position="685"/>
    </location>
</feature>
<dbReference type="InterPro" id="IPR017978">
    <property type="entry name" value="GPCR_3_C"/>
</dbReference>
<feature type="transmembrane region" description="Helical" evidence="12">
    <location>
        <begin position="641"/>
        <end position="663"/>
    </location>
</feature>
<dbReference type="InterPro" id="IPR038550">
    <property type="entry name" value="GPCR_3_9-Cys_sf"/>
</dbReference>
<evidence type="ECO:0000256" key="1">
    <source>
        <dbReference type="ARBA" id="ARBA00004651"/>
    </source>
</evidence>
<dbReference type="Gene3D" id="3.40.50.2300">
    <property type="match status" value="2"/>
</dbReference>
<dbReference type="OMA" id="HASHDIN"/>
<sequence>MVPNEILQYMGIISLLKYFGWTWIGLFAADDESGDRFLHSLDQLFSKNGICSAFVEKIPNQHNAYNLDGVNSVVSNIYQVFTESKGNVFVIYGEPLTILWLNTYVFLGFPGYKENASFGKVWIMTAQLDFTLTGLQNGWDFQLFQGAFSFTIHSNVIENFQKFVQTIKPGWNQGDGFLKDFWEQAFNCMFVDPQNTIRNNDTCTGDKMLKDLPGTLFEIHMTGHSYNIYNAVYAIAHASHDINQLRSKFKAVAGGKKLEHQDVQPWKFNQFLQEISFNNSVGETVSFNNQREIVGSGFDIMNMITFPNTSFQRVKVGRVDQDVLEGKEFIINEDIIVWHTDFKQMTPVSACNSDCFPSYQKKKKEGEKFCCFECVLCPDGKISTQKNVDDCFKCPEGQYPTQNRNQCIPKSISFLSYEEPLGIGLASVAGSSSLIIAFVLGIYIKHKDTPIVKANNQNLSFILLASLFLCFLSPFLFLGHPGKETCLLRQSAFVIIFSVAVSSVLAKTITVIIAFMATKPGSGIRKWMGKNLPICILLSCSFIQAGICIVWLATFPPFPDFDMQSMTENILAQCNEGFISMFYLALGYMGLLSIISFIVAFLARKLPDTFNEAKLITFSMLMFCSVWLSFVPTYLSTKGKYVVAVEIFSILASSAGLLSCIFFPKVYIILLKPELNVREHLTRRKRT</sequence>
<dbReference type="Proteomes" id="UP000695026">
    <property type="component" value="Unplaced"/>
</dbReference>
<evidence type="ECO:0000256" key="2">
    <source>
        <dbReference type="ARBA" id="ARBA00007242"/>
    </source>
</evidence>
<dbReference type="GO" id="GO:0005886">
    <property type="term" value="C:plasma membrane"/>
    <property type="evidence" value="ECO:0007669"/>
    <property type="project" value="UniProtKB-SubCell"/>
</dbReference>
<dbReference type="PRINTS" id="PR01535">
    <property type="entry name" value="VOMERONASL2R"/>
</dbReference>
<dbReference type="InterPro" id="IPR001828">
    <property type="entry name" value="ANF_lig-bd_rcpt"/>
</dbReference>
<dbReference type="AlphaFoldDB" id="A0A9F5IY66"/>
<dbReference type="PROSITE" id="PS50259">
    <property type="entry name" value="G_PROTEIN_RECEP_F3_4"/>
    <property type="match status" value="1"/>
</dbReference>
<dbReference type="InterPro" id="IPR004073">
    <property type="entry name" value="GPCR_3_vmron_rcpt_2"/>
</dbReference>
<feature type="transmembrane region" description="Helical" evidence="12">
    <location>
        <begin position="615"/>
        <end position="635"/>
    </location>
</feature>
<feature type="transmembrane region" description="Helical" evidence="12">
    <location>
        <begin position="421"/>
        <end position="444"/>
    </location>
</feature>
<name>A0A9F5IY66_PYTBI</name>
<dbReference type="InterPro" id="IPR017979">
    <property type="entry name" value="GPCR_3_CS"/>
</dbReference>
<evidence type="ECO:0000256" key="6">
    <source>
        <dbReference type="ARBA" id="ARBA00022989"/>
    </source>
</evidence>
<dbReference type="CDD" id="cd15283">
    <property type="entry name" value="7tmC_V2R_pheromone"/>
    <property type="match status" value="1"/>
</dbReference>
<evidence type="ECO:0000313" key="14">
    <source>
        <dbReference type="Proteomes" id="UP000695026"/>
    </source>
</evidence>
<feature type="transmembrane region" description="Helical" evidence="12">
    <location>
        <begin position="578"/>
        <end position="603"/>
    </location>
</feature>
<keyword evidence="6 12" id="KW-1133">Transmembrane helix</keyword>
<keyword evidence="7" id="KW-0297">G-protein coupled receptor</keyword>
<evidence type="ECO:0000256" key="10">
    <source>
        <dbReference type="ARBA" id="ARBA00023180"/>
    </source>
</evidence>
<dbReference type="GeneID" id="112541287"/>
<dbReference type="PRINTS" id="PR00248">
    <property type="entry name" value="GPCRMGR"/>
</dbReference>
<dbReference type="PANTHER" id="PTHR24061">
    <property type="entry name" value="CALCIUM-SENSING RECEPTOR-RELATED"/>
    <property type="match status" value="1"/>
</dbReference>
<dbReference type="InterPro" id="IPR028082">
    <property type="entry name" value="Peripla_BP_I"/>
</dbReference>
<evidence type="ECO:0000313" key="15">
    <source>
        <dbReference type="RefSeq" id="XP_025025843.1"/>
    </source>
</evidence>
<keyword evidence="5" id="KW-0732">Signal</keyword>
<dbReference type="Gene3D" id="2.10.50.30">
    <property type="entry name" value="GPCR, family 3, nine cysteines domain"/>
    <property type="match status" value="1"/>
</dbReference>
<evidence type="ECO:0000256" key="11">
    <source>
        <dbReference type="ARBA" id="ARBA00023224"/>
    </source>
</evidence>
<organism evidence="14 15">
    <name type="scientific">Python bivittatus</name>
    <name type="common">Burmese python</name>
    <name type="synonym">Python molurus bivittatus</name>
    <dbReference type="NCBI Taxonomy" id="176946"/>
    <lineage>
        <taxon>Eukaryota</taxon>
        <taxon>Metazoa</taxon>
        <taxon>Chordata</taxon>
        <taxon>Craniata</taxon>
        <taxon>Vertebrata</taxon>
        <taxon>Euteleostomi</taxon>
        <taxon>Lepidosauria</taxon>
        <taxon>Squamata</taxon>
        <taxon>Bifurcata</taxon>
        <taxon>Unidentata</taxon>
        <taxon>Episquamata</taxon>
        <taxon>Toxicofera</taxon>
        <taxon>Serpentes</taxon>
        <taxon>Henophidia</taxon>
        <taxon>Pythonidae</taxon>
        <taxon>Python</taxon>
    </lineage>
</organism>
<keyword evidence="9" id="KW-0675">Receptor</keyword>
<evidence type="ECO:0000256" key="12">
    <source>
        <dbReference type="SAM" id="Phobius"/>
    </source>
</evidence>
<gene>
    <name evidence="15" type="primary">LOC112541287</name>
</gene>
<dbReference type="PANTHER" id="PTHR24061:SF599">
    <property type="entry name" value="G-PROTEIN COUPLED RECEPTORS FAMILY 3 PROFILE DOMAIN-CONTAINING PROTEIN"/>
    <property type="match status" value="1"/>
</dbReference>
<reference evidence="15" key="1">
    <citation type="submission" date="2025-08" db="UniProtKB">
        <authorList>
            <consortium name="RefSeq"/>
        </authorList>
    </citation>
    <scope>IDENTIFICATION</scope>
    <source>
        <tissue evidence="15">Liver</tissue>
    </source>
</reference>
<comment type="similarity">
    <text evidence="2">Belongs to the G-protein coupled receptor 3 family.</text>
</comment>
<keyword evidence="3" id="KW-1003">Cell membrane</keyword>
<dbReference type="FunFam" id="2.10.50.30:FF:000002">
    <property type="entry name" value="Vomeronasal 2 receptor, h1"/>
    <property type="match status" value="1"/>
</dbReference>
<feature type="transmembrane region" description="Helical" evidence="12">
    <location>
        <begin position="491"/>
        <end position="515"/>
    </location>
</feature>
<protein>
    <submittedName>
        <fullName evidence="15">Vomeronasal type-2 receptor 26-like</fullName>
    </submittedName>
</protein>
<dbReference type="SUPFAM" id="SSF53822">
    <property type="entry name" value="Periplasmic binding protein-like I"/>
    <property type="match status" value="1"/>
</dbReference>
<dbReference type="OrthoDB" id="5984008at2759"/>
<dbReference type="Pfam" id="PF00003">
    <property type="entry name" value="7tm_3"/>
    <property type="match status" value="1"/>
</dbReference>
<evidence type="ECO:0000256" key="9">
    <source>
        <dbReference type="ARBA" id="ARBA00023170"/>
    </source>
</evidence>